<accession>A0AAN6VDN9</accession>
<keyword evidence="9" id="KW-1185">Reference proteome</keyword>
<feature type="non-terminal residue" evidence="8">
    <location>
        <position position="1"/>
    </location>
</feature>
<evidence type="ECO:0000313" key="8">
    <source>
        <dbReference type="EMBL" id="KAK4149474.1"/>
    </source>
</evidence>
<proteinExistence type="inferred from homology"/>
<evidence type="ECO:0000259" key="7">
    <source>
        <dbReference type="Pfam" id="PF20684"/>
    </source>
</evidence>
<keyword evidence="3 6" id="KW-1133">Transmembrane helix</keyword>
<evidence type="ECO:0000256" key="4">
    <source>
        <dbReference type="ARBA" id="ARBA00023136"/>
    </source>
</evidence>
<gene>
    <name evidence="8" type="ORF">C8A00DRAFT_18838</name>
</gene>
<dbReference type="PANTHER" id="PTHR33048">
    <property type="entry name" value="PTH11-LIKE INTEGRAL MEMBRANE PROTEIN (AFU_ORTHOLOGUE AFUA_5G11245)"/>
    <property type="match status" value="1"/>
</dbReference>
<feature type="transmembrane region" description="Helical" evidence="6">
    <location>
        <begin position="192"/>
        <end position="214"/>
    </location>
</feature>
<organism evidence="8 9">
    <name type="scientific">Chaetomidium leptoderma</name>
    <dbReference type="NCBI Taxonomy" id="669021"/>
    <lineage>
        <taxon>Eukaryota</taxon>
        <taxon>Fungi</taxon>
        <taxon>Dikarya</taxon>
        <taxon>Ascomycota</taxon>
        <taxon>Pezizomycotina</taxon>
        <taxon>Sordariomycetes</taxon>
        <taxon>Sordariomycetidae</taxon>
        <taxon>Sordariales</taxon>
        <taxon>Chaetomiaceae</taxon>
        <taxon>Chaetomidium</taxon>
    </lineage>
</organism>
<dbReference type="PANTHER" id="PTHR33048:SF47">
    <property type="entry name" value="INTEGRAL MEMBRANE PROTEIN-RELATED"/>
    <property type="match status" value="1"/>
</dbReference>
<reference evidence="8" key="1">
    <citation type="journal article" date="2023" name="Mol. Phylogenet. Evol.">
        <title>Genome-scale phylogeny and comparative genomics of the fungal order Sordariales.</title>
        <authorList>
            <person name="Hensen N."/>
            <person name="Bonometti L."/>
            <person name="Westerberg I."/>
            <person name="Brannstrom I.O."/>
            <person name="Guillou S."/>
            <person name="Cros-Aarteil S."/>
            <person name="Calhoun S."/>
            <person name="Haridas S."/>
            <person name="Kuo A."/>
            <person name="Mondo S."/>
            <person name="Pangilinan J."/>
            <person name="Riley R."/>
            <person name="LaButti K."/>
            <person name="Andreopoulos B."/>
            <person name="Lipzen A."/>
            <person name="Chen C."/>
            <person name="Yan M."/>
            <person name="Daum C."/>
            <person name="Ng V."/>
            <person name="Clum A."/>
            <person name="Steindorff A."/>
            <person name="Ohm R.A."/>
            <person name="Martin F."/>
            <person name="Silar P."/>
            <person name="Natvig D.O."/>
            <person name="Lalanne C."/>
            <person name="Gautier V."/>
            <person name="Ament-Velasquez S.L."/>
            <person name="Kruys A."/>
            <person name="Hutchinson M.I."/>
            <person name="Powell A.J."/>
            <person name="Barry K."/>
            <person name="Miller A.N."/>
            <person name="Grigoriev I.V."/>
            <person name="Debuchy R."/>
            <person name="Gladieux P."/>
            <person name="Hiltunen Thoren M."/>
            <person name="Johannesson H."/>
        </authorList>
    </citation>
    <scope>NUCLEOTIDE SEQUENCE</scope>
    <source>
        <strain evidence="8">CBS 538.74</strain>
    </source>
</reference>
<dbReference type="InterPro" id="IPR049326">
    <property type="entry name" value="Rhodopsin_dom_fungi"/>
</dbReference>
<sequence length="350" mass="39166">VFSWICSLLRLYTRFVILHTPGWDDIFIILTMLSTATGSIVLCICSFGLGESIYKMTLPEIEAFMEVLYIANATYPLSATLIKLALLFQYLRVFNTKSRYRVFCKCMIAITVTWGMIFIALRWFPCYPVAAYWNFSIKGARCWGFGSRDPLPIMRVFVGQAISTAVLDLIVFAIPVPLCFKSDTPRKTRLCLLGLFVLGLLAILCAILRTVYVVTQTTAHTFQFDPGWYDPTTAGLACLEVHLAAVCAALPVFWPVIATTWGRIFVTTEVSVTRESGRFQLKSNRDVELDSTSSHRNLTLPDQFQESQSLEGWEPFVGDETTGLGENETVVEAPAVAKRSGKVRGPLGYR</sequence>
<name>A0AAN6VDN9_9PEZI</name>
<evidence type="ECO:0000256" key="6">
    <source>
        <dbReference type="SAM" id="Phobius"/>
    </source>
</evidence>
<evidence type="ECO:0000256" key="1">
    <source>
        <dbReference type="ARBA" id="ARBA00004141"/>
    </source>
</evidence>
<feature type="transmembrane region" description="Helical" evidence="6">
    <location>
        <begin position="26"/>
        <end position="49"/>
    </location>
</feature>
<feature type="transmembrane region" description="Helical" evidence="6">
    <location>
        <begin position="102"/>
        <end position="124"/>
    </location>
</feature>
<protein>
    <recommendedName>
        <fullName evidence="7">Rhodopsin domain-containing protein</fullName>
    </recommendedName>
</protein>
<reference evidence="8" key="2">
    <citation type="submission" date="2023-05" db="EMBL/GenBank/DDBJ databases">
        <authorList>
            <consortium name="Lawrence Berkeley National Laboratory"/>
            <person name="Steindorff A."/>
            <person name="Hensen N."/>
            <person name="Bonometti L."/>
            <person name="Westerberg I."/>
            <person name="Brannstrom I.O."/>
            <person name="Guillou S."/>
            <person name="Cros-Aarteil S."/>
            <person name="Calhoun S."/>
            <person name="Haridas S."/>
            <person name="Kuo A."/>
            <person name="Mondo S."/>
            <person name="Pangilinan J."/>
            <person name="Riley R."/>
            <person name="Labutti K."/>
            <person name="Andreopoulos B."/>
            <person name="Lipzen A."/>
            <person name="Chen C."/>
            <person name="Yanf M."/>
            <person name="Daum C."/>
            <person name="Ng V."/>
            <person name="Clum A."/>
            <person name="Ohm R."/>
            <person name="Martin F."/>
            <person name="Silar P."/>
            <person name="Natvig D."/>
            <person name="Lalanne C."/>
            <person name="Gautier V."/>
            <person name="Ament-Velasquez S.L."/>
            <person name="Kruys A."/>
            <person name="Hutchinson M.I."/>
            <person name="Powell A.J."/>
            <person name="Barry K."/>
            <person name="Miller A.N."/>
            <person name="Grigoriev I.V."/>
            <person name="Debuchy R."/>
            <person name="Gladieux P."/>
            <person name="Thoren M.H."/>
            <person name="Johannesson H."/>
        </authorList>
    </citation>
    <scope>NUCLEOTIDE SEQUENCE</scope>
    <source>
        <strain evidence="8">CBS 538.74</strain>
    </source>
</reference>
<feature type="transmembrane region" description="Helical" evidence="6">
    <location>
        <begin position="157"/>
        <end position="180"/>
    </location>
</feature>
<comment type="caution">
    <text evidence="8">The sequence shown here is derived from an EMBL/GenBank/DDBJ whole genome shotgun (WGS) entry which is preliminary data.</text>
</comment>
<evidence type="ECO:0000313" key="9">
    <source>
        <dbReference type="Proteomes" id="UP001302745"/>
    </source>
</evidence>
<evidence type="ECO:0000256" key="2">
    <source>
        <dbReference type="ARBA" id="ARBA00022692"/>
    </source>
</evidence>
<dbReference type="GO" id="GO:0016020">
    <property type="term" value="C:membrane"/>
    <property type="evidence" value="ECO:0007669"/>
    <property type="project" value="UniProtKB-SubCell"/>
</dbReference>
<dbReference type="Pfam" id="PF20684">
    <property type="entry name" value="Fung_rhodopsin"/>
    <property type="match status" value="1"/>
</dbReference>
<comment type="subcellular location">
    <subcellularLocation>
        <location evidence="1">Membrane</location>
        <topology evidence="1">Multi-pass membrane protein</topology>
    </subcellularLocation>
</comment>
<feature type="domain" description="Rhodopsin" evidence="7">
    <location>
        <begin position="9"/>
        <end position="258"/>
    </location>
</feature>
<evidence type="ECO:0000256" key="5">
    <source>
        <dbReference type="ARBA" id="ARBA00038359"/>
    </source>
</evidence>
<dbReference type="InterPro" id="IPR052337">
    <property type="entry name" value="SAT4-like"/>
</dbReference>
<dbReference type="EMBL" id="MU857155">
    <property type="protein sequence ID" value="KAK4149474.1"/>
    <property type="molecule type" value="Genomic_DNA"/>
</dbReference>
<feature type="transmembrane region" description="Helical" evidence="6">
    <location>
        <begin position="234"/>
        <end position="254"/>
    </location>
</feature>
<dbReference type="Proteomes" id="UP001302745">
    <property type="component" value="Unassembled WGS sequence"/>
</dbReference>
<evidence type="ECO:0000256" key="3">
    <source>
        <dbReference type="ARBA" id="ARBA00022989"/>
    </source>
</evidence>
<comment type="similarity">
    <text evidence="5">Belongs to the SAT4 family.</text>
</comment>
<dbReference type="AlphaFoldDB" id="A0AAN6VDN9"/>
<keyword evidence="2 6" id="KW-0812">Transmembrane</keyword>
<keyword evidence="4 6" id="KW-0472">Membrane</keyword>